<dbReference type="Proteomes" id="UP000434554">
    <property type="component" value="Unassembled WGS sequence"/>
</dbReference>
<comment type="caution">
    <text evidence="3">The sequence shown here is derived from an EMBL/GenBank/DDBJ whole genome shotgun (WGS) entry which is preliminary data.</text>
</comment>
<dbReference type="Pfam" id="PF12773">
    <property type="entry name" value="DZR"/>
    <property type="match status" value="1"/>
</dbReference>
<dbReference type="EMBL" id="WBKH01000005">
    <property type="protein sequence ID" value="KAB1478596.1"/>
    <property type="molecule type" value="Genomic_DNA"/>
</dbReference>
<evidence type="ECO:0000256" key="1">
    <source>
        <dbReference type="SAM" id="MobiDB-lite"/>
    </source>
</evidence>
<dbReference type="InterPro" id="IPR025874">
    <property type="entry name" value="DZR"/>
</dbReference>
<dbReference type="AlphaFoldDB" id="A0A833CBN7"/>
<dbReference type="InterPro" id="IPR038587">
    <property type="entry name" value="Ribosomal_eL40_sf"/>
</dbReference>
<sequence length="124" mass="14530">MWYHKNNYLINFFYGDVTGELPIMDYKTYPQNIDNGRTETCPRCELENIDSDWNYCPICSLPTQNVCEDCGEKLEPHFRYCPKCGTESLYFKEKALTSWKDERDAQNSATTAEGTPWDEDNIPF</sequence>
<evidence type="ECO:0000259" key="2">
    <source>
        <dbReference type="Pfam" id="PF12773"/>
    </source>
</evidence>
<feature type="region of interest" description="Disordered" evidence="1">
    <location>
        <begin position="100"/>
        <end position="124"/>
    </location>
</feature>
<proteinExistence type="predicted"/>
<reference evidence="3 4" key="1">
    <citation type="submission" date="2019-09" db="EMBL/GenBank/DDBJ databases">
        <title>Draft genome sequence of 3 type strains from the CCUG.</title>
        <authorList>
            <person name="Pineiro-Iglesias B."/>
            <person name="Tunovic T."/>
            <person name="Unosson C."/>
            <person name="Inganas E."/>
            <person name="Ohlen M."/>
            <person name="Cardew S."/>
            <person name="Jensie-Markopoulos S."/>
            <person name="Salva-Serra F."/>
            <person name="Jaen-Luchoro D."/>
            <person name="Karlsson R."/>
            <person name="Svensson-Stadler L."/>
            <person name="Chun J."/>
            <person name="Moore E."/>
        </authorList>
    </citation>
    <scope>NUCLEOTIDE SEQUENCE [LARGE SCALE GENOMIC DNA]</scope>
    <source>
        <strain evidence="3 4">CCUG 65427</strain>
    </source>
</reference>
<evidence type="ECO:0000313" key="3">
    <source>
        <dbReference type="EMBL" id="KAB1478596.1"/>
    </source>
</evidence>
<feature type="domain" description="DZANK-type" evidence="2">
    <location>
        <begin position="41"/>
        <end position="85"/>
    </location>
</feature>
<evidence type="ECO:0000313" key="4">
    <source>
        <dbReference type="Proteomes" id="UP000434554"/>
    </source>
</evidence>
<protein>
    <submittedName>
        <fullName evidence="3">Zinc-ribbon domain-containing protein</fullName>
    </submittedName>
</protein>
<name>A0A833CBN7_9FIRM</name>
<gene>
    <name evidence="3" type="ORF">F8R14_05375</name>
</gene>
<accession>A0A833CBN7</accession>
<organism evidence="3 4">
    <name type="scientific">Veillonella seminalis</name>
    <dbReference type="NCBI Taxonomy" id="1502943"/>
    <lineage>
        <taxon>Bacteria</taxon>
        <taxon>Bacillati</taxon>
        <taxon>Bacillota</taxon>
        <taxon>Negativicutes</taxon>
        <taxon>Veillonellales</taxon>
        <taxon>Veillonellaceae</taxon>
        <taxon>Veillonella</taxon>
    </lineage>
</organism>
<dbReference type="Gene3D" id="4.10.1060.50">
    <property type="match status" value="1"/>
</dbReference>